<feature type="region of interest" description="Disordered" evidence="2">
    <location>
        <begin position="363"/>
        <end position="390"/>
    </location>
</feature>
<dbReference type="Pfam" id="PF03816">
    <property type="entry name" value="LytR_cpsA_psr"/>
    <property type="match status" value="1"/>
</dbReference>
<evidence type="ECO:0000256" key="3">
    <source>
        <dbReference type="SAM" id="Phobius"/>
    </source>
</evidence>
<reference evidence="6" key="1">
    <citation type="submission" date="2023-01" db="EMBL/GenBank/DDBJ databases">
        <title>Draft genome sequence of Nocardiopsis sp. LSu2-4 isolated from halophytes.</title>
        <authorList>
            <person name="Duangmal K."/>
            <person name="Chantavorakit T."/>
        </authorList>
    </citation>
    <scope>NUCLEOTIDE SEQUENCE</scope>
    <source>
        <strain evidence="6">LSu2-4</strain>
    </source>
</reference>
<feature type="domain" description="Cell envelope-related transcriptional attenuator" evidence="4">
    <location>
        <begin position="135"/>
        <end position="277"/>
    </location>
</feature>
<evidence type="ECO:0000256" key="1">
    <source>
        <dbReference type="ARBA" id="ARBA00006068"/>
    </source>
</evidence>
<keyword evidence="7" id="KW-1185">Reference proteome</keyword>
<dbReference type="EMBL" id="JAQFWP010000021">
    <property type="protein sequence ID" value="MDA2805463.1"/>
    <property type="molecule type" value="Genomic_DNA"/>
</dbReference>
<feature type="domain" description="LytR/CpsA/Psr regulator C-terminal" evidence="5">
    <location>
        <begin position="392"/>
        <end position="478"/>
    </location>
</feature>
<protein>
    <submittedName>
        <fullName evidence="6">LCP family protein</fullName>
    </submittedName>
</protein>
<sequence>MGERRGDGGNGHRGTDGDGFRRVRSSPTPPAGPSRARGPRGPVLPGRSVRRRRLGLLLAGTLSVVVLLASGTAWALTGWVSGQINRFDVFSGLGERPAPGPTGALNFLVIGSDSREGMDSSAKSDLGVGSADGRRSDTMMLVHVNNERDAVSVIGIPRDSWVDVPGVGKDKINAAYAHGGPQLTVRTVEAATHVRIDHYVEIDFTGFTEVVDALGGIEVCLPEPITDEKAKLDMAAGTHEVDGREALAFARTRKTAGGDLDRIDRQQQVMAALLDKAMSTDTLGDPSRFSAFLETALGSVTVDSGLDTAAIGELGGQLRSVGLDDVSFAQVPVEDAAYWTPRGDVAVTWDRKAAQEMFARVAADRPLDGSAPSPEAAEGAGGREEAPPVPGEVRVQVFNGIGTPGLGGRAARDLEATGFSVPGKAQNWSSRNEEATTVRHGPGDGAAAELVASAVPGAQTREDATLSGEVQLVLGFDYTGVVPVENPEPEPEPEPSAGQEGPRTATARENVCDG</sequence>
<keyword evidence="3" id="KW-0812">Transmembrane</keyword>
<evidence type="ECO:0000313" key="7">
    <source>
        <dbReference type="Proteomes" id="UP001165685"/>
    </source>
</evidence>
<dbReference type="NCBIfam" id="TIGR00350">
    <property type="entry name" value="lytR_cpsA_psr"/>
    <property type="match status" value="1"/>
</dbReference>
<evidence type="ECO:0000259" key="5">
    <source>
        <dbReference type="Pfam" id="PF13399"/>
    </source>
</evidence>
<feature type="compositionally biased region" description="Low complexity" evidence="2">
    <location>
        <begin position="369"/>
        <end position="378"/>
    </location>
</feature>
<name>A0ABT4TLA1_9ACTN</name>
<dbReference type="Gene3D" id="3.30.70.2390">
    <property type="match status" value="1"/>
</dbReference>
<keyword evidence="3" id="KW-1133">Transmembrane helix</keyword>
<feature type="region of interest" description="Disordered" evidence="2">
    <location>
        <begin position="482"/>
        <end position="514"/>
    </location>
</feature>
<dbReference type="InterPro" id="IPR050922">
    <property type="entry name" value="LytR/CpsA/Psr_CW_biosynth"/>
</dbReference>
<organism evidence="6 7">
    <name type="scientific">Nocardiopsis suaedae</name>
    <dbReference type="NCBI Taxonomy" id="3018444"/>
    <lineage>
        <taxon>Bacteria</taxon>
        <taxon>Bacillati</taxon>
        <taxon>Actinomycetota</taxon>
        <taxon>Actinomycetes</taxon>
        <taxon>Streptosporangiales</taxon>
        <taxon>Nocardiopsidaceae</taxon>
        <taxon>Nocardiopsis</taxon>
    </lineage>
</organism>
<dbReference type="Gene3D" id="3.40.630.190">
    <property type="entry name" value="LCP protein"/>
    <property type="match status" value="1"/>
</dbReference>
<feature type="region of interest" description="Disordered" evidence="2">
    <location>
        <begin position="1"/>
        <end position="47"/>
    </location>
</feature>
<proteinExistence type="inferred from homology"/>
<dbReference type="Proteomes" id="UP001165685">
    <property type="component" value="Unassembled WGS sequence"/>
</dbReference>
<feature type="transmembrane region" description="Helical" evidence="3">
    <location>
        <begin position="54"/>
        <end position="76"/>
    </location>
</feature>
<dbReference type="InterPro" id="IPR027381">
    <property type="entry name" value="LytR/CpsA/Psr_C"/>
</dbReference>
<evidence type="ECO:0000313" key="6">
    <source>
        <dbReference type="EMBL" id="MDA2805463.1"/>
    </source>
</evidence>
<evidence type="ECO:0000259" key="4">
    <source>
        <dbReference type="Pfam" id="PF03816"/>
    </source>
</evidence>
<feature type="compositionally biased region" description="Low complexity" evidence="2">
    <location>
        <begin position="33"/>
        <end position="47"/>
    </location>
</feature>
<dbReference type="InterPro" id="IPR004474">
    <property type="entry name" value="LytR_CpsA_psr"/>
</dbReference>
<dbReference type="RefSeq" id="WP_270678116.1">
    <property type="nucleotide sequence ID" value="NZ_JAQFWP010000021.1"/>
</dbReference>
<dbReference type="Pfam" id="PF13399">
    <property type="entry name" value="LytR_C"/>
    <property type="match status" value="1"/>
</dbReference>
<comment type="similarity">
    <text evidence="1">Belongs to the LytR/CpsA/Psr (LCP) family.</text>
</comment>
<dbReference type="PANTHER" id="PTHR33392:SF6">
    <property type="entry name" value="POLYISOPRENYL-TEICHOIC ACID--PEPTIDOGLYCAN TEICHOIC ACID TRANSFERASE TAGU"/>
    <property type="match status" value="1"/>
</dbReference>
<accession>A0ABT4TLA1</accession>
<feature type="region of interest" description="Disordered" evidence="2">
    <location>
        <begin position="421"/>
        <end position="440"/>
    </location>
</feature>
<evidence type="ECO:0000256" key="2">
    <source>
        <dbReference type="SAM" id="MobiDB-lite"/>
    </source>
</evidence>
<keyword evidence="3" id="KW-0472">Membrane</keyword>
<comment type="caution">
    <text evidence="6">The sequence shown here is derived from an EMBL/GenBank/DDBJ whole genome shotgun (WGS) entry which is preliminary data.</text>
</comment>
<dbReference type="PANTHER" id="PTHR33392">
    <property type="entry name" value="POLYISOPRENYL-TEICHOIC ACID--PEPTIDOGLYCAN TEICHOIC ACID TRANSFERASE TAGU"/>
    <property type="match status" value="1"/>
</dbReference>
<gene>
    <name evidence="6" type="ORF">O4U47_13155</name>
</gene>